<evidence type="ECO:0000313" key="2">
    <source>
        <dbReference type="EMBL" id="XDQ24421.1"/>
    </source>
</evidence>
<accession>A0AB39P1Q1</accession>
<protein>
    <recommendedName>
        <fullName evidence="3">Lipoprotein</fullName>
    </recommendedName>
</protein>
<dbReference type="EMBL" id="CP163435">
    <property type="protein sequence ID" value="XDQ24421.1"/>
    <property type="molecule type" value="Genomic_DNA"/>
</dbReference>
<proteinExistence type="predicted"/>
<sequence length="176" mass="17676">MRAIRVASAALLGVTALTFTAPAAVASDGGNNNITSFGFSVQPSTIAAGGRVTLNVDGCGTDAKVSSGVFDTVTIPKGQPSATAMVDWDAKPGALYEVTFQCGSESGHTDLTIATGRPVNPTPVPVVPPVQRGVRAGVGGSIAGFDLKEIGIGAALILGSVGAAWHLSRRRTADDS</sequence>
<evidence type="ECO:0000256" key="1">
    <source>
        <dbReference type="SAM" id="SignalP"/>
    </source>
</evidence>
<reference evidence="2" key="1">
    <citation type="submission" date="2024-07" db="EMBL/GenBank/DDBJ databases">
        <authorList>
            <person name="Yu S.T."/>
        </authorList>
    </citation>
    <scope>NUCLEOTIDE SEQUENCE</scope>
    <source>
        <strain evidence="2">R21</strain>
    </source>
</reference>
<name>A0AB39P1Q1_9ACTN</name>
<dbReference type="AlphaFoldDB" id="A0AB39P1Q1"/>
<evidence type="ECO:0008006" key="3">
    <source>
        <dbReference type="Google" id="ProtNLM"/>
    </source>
</evidence>
<gene>
    <name evidence="2" type="ORF">AB5J56_06810</name>
</gene>
<feature type="chain" id="PRO_5044205589" description="Lipoprotein" evidence="1">
    <location>
        <begin position="27"/>
        <end position="176"/>
    </location>
</feature>
<keyword evidence="1" id="KW-0732">Signal</keyword>
<feature type="signal peptide" evidence="1">
    <location>
        <begin position="1"/>
        <end position="26"/>
    </location>
</feature>
<organism evidence="2">
    <name type="scientific">Streptomyces sp. R21</name>
    <dbReference type="NCBI Taxonomy" id="3238627"/>
    <lineage>
        <taxon>Bacteria</taxon>
        <taxon>Bacillati</taxon>
        <taxon>Actinomycetota</taxon>
        <taxon>Actinomycetes</taxon>
        <taxon>Kitasatosporales</taxon>
        <taxon>Streptomycetaceae</taxon>
        <taxon>Streptomyces</taxon>
    </lineage>
</organism>
<dbReference type="RefSeq" id="WP_369231051.1">
    <property type="nucleotide sequence ID" value="NZ_CP163435.1"/>
</dbReference>